<organism evidence="1 2">
    <name type="scientific">Mucor saturninus</name>
    <dbReference type="NCBI Taxonomy" id="64648"/>
    <lineage>
        <taxon>Eukaryota</taxon>
        <taxon>Fungi</taxon>
        <taxon>Fungi incertae sedis</taxon>
        <taxon>Mucoromycota</taxon>
        <taxon>Mucoromycotina</taxon>
        <taxon>Mucoromycetes</taxon>
        <taxon>Mucorales</taxon>
        <taxon>Mucorineae</taxon>
        <taxon>Mucoraceae</taxon>
        <taxon>Mucor</taxon>
    </lineage>
</organism>
<dbReference type="AlphaFoldDB" id="A0A8H7R9E9"/>
<keyword evidence="2" id="KW-1185">Reference proteome</keyword>
<name>A0A8H7R9E9_9FUNG</name>
<comment type="caution">
    <text evidence="1">The sequence shown here is derived from an EMBL/GenBank/DDBJ whole genome shotgun (WGS) entry which is preliminary data.</text>
</comment>
<protein>
    <submittedName>
        <fullName evidence="1">Uncharacterized protein</fullName>
    </submittedName>
</protein>
<dbReference type="EMBL" id="JAEPRD010000032">
    <property type="protein sequence ID" value="KAG2206145.1"/>
    <property type="molecule type" value="Genomic_DNA"/>
</dbReference>
<reference evidence="1" key="1">
    <citation type="submission" date="2020-12" db="EMBL/GenBank/DDBJ databases">
        <title>Metabolic potential, ecology and presence of endohyphal bacteria is reflected in genomic diversity of Mucoromycotina.</title>
        <authorList>
            <person name="Muszewska A."/>
            <person name="Okrasinska A."/>
            <person name="Steczkiewicz K."/>
            <person name="Drgas O."/>
            <person name="Orlowska M."/>
            <person name="Perlinska-Lenart U."/>
            <person name="Aleksandrzak-Piekarczyk T."/>
            <person name="Szatraj K."/>
            <person name="Zielenkiewicz U."/>
            <person name="Pilsyk S."/>
            <person name="Malc E."/>
            <person name="Mieczkowski P."/>
            <person name="Kruszewska J.S."/>
            <person name="Biernat P."/>
            <person name="Pawlowska J."/>
        </authorList>
    </citation>
    <scope>NUCLEOTIDE SEQUENCE</scope>
    <source>
        <strain evidence="1">WA0000017839</strain>
    </source>
</reference>
<sequence>MPREGKKVAIQSKKSNIFYENWKVYSTGHKLMFRCNQKKADWYLKRDLAVLLPKESRSIKLTFEAKGDGHKKGDYMVEDRNNMCVACGSTKDLSIHHVVPEMYRQWMPLVIKAKSSRDLLLLCQHCRLSYEPSAMDFKKRCVREFNIPLEGRGWVSLPHYKVAKKAASALKMHSNVIPADRQATLKTTVFDFWEKHGSEVDEELAAKDTEENWDSILEVCSTLVDHFKGPDYIEHANSAIEQLTKTVELDSEGRETWPDLEDFIKDWRRHFLRNLDPEFLSELWTVDGDIYTR</sequence>
<gene>
    <name evidence="1" type="ORF">INT47_003794</name>
</gene>
<dbReference type="Proteomes" id="UP000603453">
    <property type="component" value="Unassembled WGS sequence"/>
</dbReference>
<evidence type="ECO:0000313" key="2">
    <source>
        <dbReference type="Proteomes" id="UP000603453"/>
    </source>
</evidence>
<evidence type="ECO:0000313" key="1">
    <source>
        <dbReference type="EMBL" id="KAG2206145.1"/>
    </source>
</evidence>
<accession>A0A8H7R9E9</accession>
<dbReference type="OrthoDB" id="5511684at2759"/>
<proteinExistence type="predicted"/>